<gene>
    <name evidence="7" type="primary">tgt</name>
    <name evidence="9" type="ordered locus">Cpha266_1759</name>
</gene>
<dbReference type="GO" id="GO:0005829">
    <property type="term" value="C:cytosol"/>
    <property type="evidence" value="ECO:0007669"/>
    <property type="project" value="TreeGrafter"/>
</dbReference>
<dbReference type="SUPFAM" id="SSF51713">
    <property type="entry name" value="tRNA-guanine transglycosylase"/>
    <property type="match status" value="1"/>
</dbReference>
<keyword evidence="10" id="KW-1185">Reference proteome</keyword>
<feature type="active site" description="Proton acceptor" evidence="7">
    <location>
        <position position="91"/>
    </location>
</feature>
<feature type="binding site" evidence="7">
    <location>
        <position position="193"/>
    </location>
    <ligand>
        <name>substrate</name>
    </ligand>
</feature>
<dbReference type="NCBIfam" id="TIGR00449">
    <property type="entry name" value="tgt_general"/>
    <property type="match status" value="1"/>
</dbReference>
<feature type="domain" description="tRNA-guanine(15) transglycosylase-like" evidence="8">
    <location>
        <begin position="13"/>
        <end position="371"/>
    </location>
</feature>
<evidence type="ECO:0000256" key="3">
    <source>
        <dbReference type="ARBA" id="ARBA00022679"/>
    </source>
</evidence>
<evidence type="ECO:0000256" key="1">
    <source>
        <dbReference type="ARBA" id="ARBA00004691"/>
    </source>
</evidence>
<dbReference type="FunFam" id="3.20.20.105:FF:000001">
    <property type="entry name" value="Queuine tRNA-ribosyltransferase"/>
    <property type="match status" value="1"/>
</dbReference>
<dbReference type="Pfam" id="PF01702">
    <property type="entry name" value="TGT"/>
    <property type="match status" value="1"/>
</dbReference>
<comment type="function">
    <text evidence="7">Catalyzes the base-exchange of a guanine (G) residue with the queuine precursor 7-aminomethyl-7-deazaguanine (PreQ1) at position 34 (anticodon wobble position) in tRNAs with GU(N) anticodons (tRNA-Asp, -Asn, -His and -Tyr). Catalysis occurs through a double-displacement mechanism. The nucleophile active site attacks the C1' of nucleotide 34 to detach the guanine base from the RNA, forming a covalent enzyme-RNA intermediate. The proton acceptor active site deprotonates the incoming PreQ1, allowing a nucleophilic attack on the C1' of the ribose to form the product. After dissociation, two additional enzymatic reactions on the tRNA convert PreQ1 to queuine (Q), resulting in the hypermodified nucleoside queuosine (7-(((4,5-cis-dihydroxy-2-cyclopenten-1-yl)amino)methyl)-7-deazaguanosine).</text>
</comment>
<evidence type="ECO:0000256" key="5">
    <source>
        <dbReference type="ARBA" id="ARBA00022785"/>
    </source>
</evidence>
<comment type="catalytic activity">
    <reaction evidence="6 7">
        <text>7-aminomethyl-7-carbaguanine + guanosine(34) in tRNA = 7-aminomethyl-7-carbaguanosine(34) in tRNA + guanine</text>
        <dbReference type="Rhea" id="RHEA:24104"/>
        <dbReference type="Rhea" id="RHEA-COMP:10341"/>
        <dbReference type="Rhea" id="RHEA-COMP:10342"/>
        <dbReference type="ChEBI" id="CHEBI:16235"/>
        <dbReference type="ChEBI" id="CHEBI:58703"/>
        <dbReference type="ChEBI" id="CHEBI:74269"/>
        <dbReference type="ChEBI" id="CHEBI:82833"/>
        <dbReference type="EC" id="2.4.2.29"/>
    </reaction>
</comment>
<organism evidence="9 10">
    <name type="scientific">Chlorobium phaeobacteroides (strain DSM 266 / SMG 266 / 2430)</name>
    <dbReference type="NCBI Taxonomy" id="290317"/>
    <lineage>
        <taxon>Bacteria</taxon>
        <taxon>Pseudomonadati</taxon>
        <taxon>Chlorobiota</taxon>
        <taxon>Chlorobiia</taxon>
        <taxon>Chlorobiales</taxon>
        <taxon>Chlorobiaceae</taxon>
        <taxon>Chlorobium/Pelodictyon group</taxon>
        <taxon>Chlorobium</taxon>
    </lineage>
</organism>
<dbReference type="RefSeq" id="WP_011745583.1">
    <property type="nucleotide sequence ID" value="NC_008639.1"/>
</dbReference>
<comment type="pathway">
    <text evidence="1 7">tRNA modification; tRNA-queuosine biosynthesis.</text>
</comment>
<comment type="caution">
    <text evidence="7">Lacks conserved residue(s) required for the propagation of feature annotation.</text>
</comment>
<name>A1BH99_CHLPD</name>
<evidence type="ECO:0000313" key="9">
    <source>
        <dbReference type="EMBL" id="ABL65776.1"/>
    </source>
</evidence>
<dbReference type="STRING" id="290317.Cpha266_1759"/>
<evidence type="ECO:0000259" key="8">
    <source>
        <dbReference type="Pfam" id="PF01702"/>
    </source>
</evidence>
<dbReference type="NCBIfam" id="TIGR00430">
    <property type="entry name" value="Q_tRNA_tgt"/>
    <property type="match status" value="1"/>
</dbReference>
<accession>A1BH99</accession>
<dbReference type="InterPro" id="IPR004803">
    <property type="entry name" value="TGT"/>
</dbReference>
<dbReference type="PANTHER" id="PTHR46499">
    <property type="entry name" value="QUEUINE TRNA-RIBOSYLTRANSFERASE"/>
    <property type="match status" value="1"/>
</dbReference>
<feature type="region of interest" description="RNA binding" evidence="7">
    <location>
        <begin position="251"/>
        <end position="257"/>
    </location>
</feature>
<dbReference type="AlphaFoldDB" id="A1BH99"/>
<dbReference type="GO" id="GO:0008479">
    <property type="term" value="F:tRNA-guanosine(34) queuine transglycosylase activity"/>
    <property type="evidence" value="ECO:0007669"/>
    <property type="project" value="UniProtKB-UniRule"/>
</dbReference>
<feature type="binding site" evidence="7">
    <location>
        <position position="145"/>
    </location>
    <ligand>
        <name>substrate</name>
    </ligand>
</feature>
<dbReference type="eggNOG" id="COG0343">
    <property type="taxonomic scope" value="Bacteria"/>
</dbReference>
<dbReference type="UniPathway" id="UPA00392"/>
<keyword evidence="5 7" id="KW-0671">Queuosine biosynthesis</keyword>
<evidence type="ECO:0000256" key="6">
    <source>
        <dbReference type="ARBA" id="ARBA00050112"/>
    </source>
</evidence>
<feature type="binding site" evidence="7">
    <location>
        <begin position="91"/>
        <end position="95"/>
    </location>
    <ligand>
        <name>substrate</name>
    </ligand>
</feature>
<dbReference type="Gene3D" id="3.20.20.105">
    <property type="entry name" value="Queuine tRNA-ribosyltransferase-like"/>
    <property type="match status" value="1"/>
</dbReference>
<feature type="region of interest" description="RNA binding; important for wobble base 34 recognition" evidence="7">
    <location>
        <begin position="275"/>
        <end position="279"/>
    </location>
</feature>
<dbReference type="EMBL" id="CP000492">
    <property type="protein sequence ID" value="ABL65776.1"/>
    <property type="molecule type" value="Genomic_DNA"/>
</dbReference>
<protein>
    <recommendedName>
        <fullName evidence="7">Queuine tRNA-ribosyltransferase</fullName>
        <ecNumber evidence="7">2.4.2.29</ecNumber>
    </recommendedName>
    <alternativeName>
        <fullName evidence="7">Guanine insertion enzyme</fullName>
    </alternativeName>
    <alternativeName>
        <fullName evidence="7">tRNA-guanine transglycosylase</fullName>
    </alternativeName>
</protein>
<dbReference type="KEGG" id="cph:Cpha266_1759"/>
<dbReference type="PANTHER" id="PTHR46499:SF1">
    <property type="entry name" value="QUEUINE TRNA-RIBOSYLTRANSFERASE"/>
    <property type="match status" value="1"/>
</dbReference>
<keyword evidence="4 7" id="KW-0819">tRNA processing</keyword>
<evidence type="ECO:0000256" key="7">
    <source>
        <dbReference type="HAMAP-Rule" id="MF_00168"/>
    </source>
</evidence>
<keyword evidence="3 7" id="KW-0808">Transferase</keyword>
<dbReference type="Proteomes" id="UP000008701">
    <property type="component" value="Chromosome"/>
</dbReference>
<dbReference type="GO" id="GO:0008616">
    <property type="term" value="P:tRNA queuosine(34) biosynthetic process"/>
    <property type="evidence" value="ECO:0007669"/>
    <property type="project" value="UniProtKB-UniRule"/>
</dbReference>
<sequence length="377" mass="42256">MNFTLTATDTKSSARCGVLETSHGTIPTPIFMPVGTRASVKSLEPHELTELGVSIILANTYHLYLRPGNDILRKAGGVHRFMNWNGPLLTDSGGYQVYSLSDLRKITEEGVTFRSHLDGSKQQFTPENVIDTERIIGSDIIMPLDECPPSTADREYVQTSGELTIRWAERAKKRFVSTSPLYGHSQFLFGITQGGIHADLRTISTKALVDLDFDGYAIGGMAVGEPAEAMYRVLELSDMLLPARKPRYLMGVGTPENILNAIERGVDMFDCVIPTREGRNGRVYTRNGTMNLRAAKYAADFRPLDEGFDNEVCRNFSRAYIRHLLNVGEILGLKLCTMQNISFYLWLTTTAREQIQNGTFTEWKNDFLSRFNSNEKT</sequence>
<dbReference type="HAMAP" id="MF_00168">
    <property type="entry name" value="Q_tRNA_Tgt"/>
    <property type="match status" value="1"/>
</dbReference>
<feature type="active site" description="Nucleophile" evidence="7">
    <location>
        <position position="270"/>
    </location>
</feature>
<reference evidence="9 10" key="1">
    <citation type="submission" date="2006-12" db="EMBL/GenBank/DDBJ databases">
        <title>Complete sequence of Chlorobium phaeobacteroides DSM 266.</title>
        <authorList>
            <consortium name="US DOE Joint Genome Institute"/>
            <person name="Copeland A."/>
            <person name="Lucas S."/>
            <person name="Lapidus A."/>
            <person name="Barry K."/>
            <person name="Detter J.C."/>
            <person name="Glavina del Rio T."/>
            <person name="Hammon N."/>
            <person name="Israni S."/>
            <person name="Pitluck S."/>
            <person name="Goltsman E."/>
            <person name="Schmutz J."/>
            <person name="Larimer F."/>
            <person name="Land M."/>
            <person name="Hauser L."/>
            <person name="Mikhailova N."/>
            <person name="Li T."/>
            <person name="Overmann J."/>
            <person name="Bryant D.A."/>
            <person name="Richardson P."/>
        </authorList>
    </citation>
    <scope>NUCLEOTIDE SEQUENCE [LARGE SCALE GENOMIC DNA]</scope>
    <source>
        <strain evidence="9 10">DSM 266</strain>
    </source>
</reference>
<dbReference type="EC" id="2.4.2.29" evidence="7"/>
<evidence type="ECO:0000256" key="2">
    <source>
        <dbReference type="ARBA" id="ARBA00022676"/>
    </source>
</evidence>
<comment type="subunit">
    <text evidence="7">Homodimer. Within each dimer, one monomer is responsible for RNA recognition and catalysis, while the other monomer binds to the replacement base PreQ1.</text>
</comment>
<dbReference type="InterPro" id="IPR050076">
    <property type="entry name" value="ArchSynthase1/Queuine_TRR"/>
</dbReference>
<comment type="similarity">
    <text evidence="7">Belongs to the queuine tRNA-ribosyltransferase family.</text>
</comment>
<keyword evidence="2 7" id="KW-0328">Glycosyltransferase</keyword>
<dbReference type="OrthoDB" id="9805417at2"/>
<dbReference type="HOGENOM" id="CLU_022060_0_1_10"/>
<dbReference type="InterPro" id="IPR036511">
    <property type="entry name" value="TGT-like_sf"/>
</dbReference>
<dbReference type="InterPro" id="IPR002616">
    <property type="entry name" value="tRNA_ribo_trans-like"/>
</dbReference>
<evidence type="ECO:0000256" key="4">
    <source>
        <dbReference type="ARBA" id="ARBA00022694"/>
    </source>
</evidence>
<feature type="binding site" evidence="7">
    <location>
        <position position="220"/>
    </location>
    <ligand>
        <name>substrate</name>
    </ligand>
</feature>
<proteinExistence type="inferred from homology"/>
<evidence type="ECO:0000313" key="10">
    <source>
        <dbReference type="Proteomes" id="UP000008701"/>
    </source>
</evidence>